<evidence type="ECO:0000256" key="6">
    <source>
        <dbReference type="PROSITE-ProRule" id="PRU01382"/>
    </source>
</evidence>
<accession>A0A1Y2HQW3</accession>
<name>A0A1Y2HQW3_9FUNG</name>
<feature type="region of interest" description="Disordered" evidence="8">
    <location>
        <begin position="16"/>
        <end position="231"/>
    </location>
</feature>
<feature type="compositionally biased region" description="Basic residues" evidence="8">
    <location>
        <begin position="120"/>
        <end position="138"/>
    </location>
</feature>
<keyword evidence="4 6" id="KW-0238">DNA-binding</keyword>
<dbReference type="STRING" id="765915.A0A1Y2HQW3"/>
<feature type="compositionally biased region" description="Low complexity" evidence="8">
    <location>
        <begin position="190"/>
        <end position="199"/>
    </location>
</feature>
<dbReference type="SMART" id="SM00435">
    <property type="entry name" value="TOPEUc"/>
    <property type="match status" value="1"/>
</dbReference>
<dbReference type="EMBL" id="MCFL01000022">
    <property type="protein sequence ID" value="ORZ35512.1"/>
    <property type="molecule type" value="Genomic_DNA"/>
</dbReference>
<dbReference type="InterPro" id="IPR051062">
    <property type="entry name" value="Topoisomerase_IB"/>
</dbReference>
<proteinExistence type="inferred from homology"/>
<dbReference type="GO" id="GO:0005694">
    <property type="term" value="C:chromosome"/>
    <property type="evidence" value="ECO:0007669"/>
    <property type="project" value="InterPro"/>
</dbReference>
<dbReference type="InterPro" id="IPR013034">
    <property type="entry name" value="DNA_topo_DNA_db_N_dom1"/>
</dbReference>
<dbReference type="Gene3D" id="3.90.15.10">
    <property type="entry name" value="Topoisomerase I, Chain A, domain 3"/>
    <property type="match status" value="1"/>
</dbReference>
<feature type="compositionally biased region" description="Acidic residues" evidence="8">
    <location>
        <begin position="215"/>
        <end position="229"/>
    </location>
</feature>
<dbReference type="InterPro" id="IPR036202">
    <property type="entry name" value="TopoI_DNA-bd_euk_N_sf"/>
</dbReference>
<evidence type="ECO:0000256" key="3">
    <source>
        <dbReference type="ARBA" id="ARBA00023029"/>
    </source>
</evidence>
<feature type="active site" description="O-(3'-phospho-DNA)-tyrosine intermediate" evidence="6">
    <location>
        <position position="756"/>
    </location>
</feature>
<dbReference type="GO" id="GO:0006265">
    <property type="term" value="P:DNA topological change"/>
    <property type="evidence" value="ECO:0007669"/>
    <property type="project" value="UniProtKB-UniRule"/>
</dbReference>
<dbReference type="InterPro" id="IPR014727">
    <property type="entry name" value="TopoI_cat_a/b-sub_euk"/>
</dbReference>
<evidence type="ECO:0000259" key="9">
    <source>
        <dbReference type="SMART" id="SM00435"/>
    </source>
</evidence>
<dbReference type="CDD" id="cd00660">
    <property type="entry name" value="Topoisomer_IB_N"/>
    <property type="match status" value="1"/>
</dbReference>
<organism evidence="10 11">
    <name type="scientific">Catenaria anguillulae PL171</name>
    <dbReference type="NCBI Taxonomy" id="765915"/>
    <lineage>
        <taxon>Eukaryota</taxon>
        <taxon>Fungi</taxon>
        <taxon>Fungi incertae sedis</taxon>
        <taxon>Blastocladiomycota</taxon>
        <taxon>Blastocladiomycetes</taxon>
        <taxon>Blastocladiales</taxon>
        <taxon>Catenariaceae</taxon>
        <taxon>Catenaria</taxon>
    </lineage>
</organism>
<sequence length="797" mass="88959">MCVILVSVKHRDWLLAPAKDTTAPTAKRRTIRDSDDSEDEPLVTKRPRASASSATRLPPSSDMDVDSEDEPVTSSSQSSAKPLPIASSSKKRTIASDDDDDLSADNSSDSEDEPIGKSKINGRAKKPATAAKKRTVSRRKADSFDLSDSGSDDADDSDTGSSSPAPAKRARAANGKPAAPAKGKAKAKAEAAATTAAAKGKAKAKGKGKGKAGDDDGDDEGAGDDDEGDSEFKWWLLPDPLNENGVKWTSLRHNGVLFPPEYEPHGIQIKYDGRPVKLGAAAEEVATFYAGILGTQHEDNATFKTNFFTDFRKIIKDTEPADCPIKEFDKCDFTPIADHLAAERERKKNMTKAEKEAAKQERPRLTSSMVEPPGLFRGRGEHPKAGKLKTRVRPEDIVINIGAKDPVPEPPKGHKWKDVVHDNTVTWLATWTENVNGQTKYVFLSAASSWKGMSDFKKFETARKLKKEVKFALRAGNEKGEDEADTVGCCSLRYEHVTLRSDNVVVFDFLGKDSIRYYNEVTVDPQVHKNLRLFKKDKEEGDDLFDRIDTSSLNKHLTGLMKGLTAKVFRTYNASFTFQQEVAKTPEDGTVEEKVLAYNRANREVAVLCNHQRAVPKTFNAQMDKMKDKLRALKYQRREIKRQIVAADPKLKRKRKDLTDPESDLDEEWIASYLESEKEKEAEKDAKKLEKLNEERKAAGEKPLKALPKKEKKDPTVEQLEKKLEQMTARIEATRVSMTDKDENKTTALGTSKINYIDPRITAAWCKKYGVPIERMFPKTLREKFKWAMDVDADWEF</sequence>
<dbReference type="Pfam" id="PF14370">
    <property type="entry name" value="Topo_C_assoc"/>
    <property type="match status" value="1"/>
</dbReference>
<dbReference type="PANTHER" id="PTHR10290">
    <property type="entry name" value="DNA TOPOISOMERASE I"/>
    <property type="match status" value="1"/>
</dbReference>
<dbReference type="Proteomes" id="UP000193411">
    <property type="component" value="Unassembled WGS sequence"/>
</dbReference>
<comment type="caution">
    <text evidence="10">The sequence shown here is derived from an EMBL/GenBank/DDBJ whole genome shotgun (WGS) entry which is preliminary data.</text>
</comment>
<dbReference type="InterPro" id="IPR011010">
    <property type="entry name" value="DNA_brk_join_enz"/>
</dbReference>
<evidence type="ECO:0000256" key="8">
    <source>
        <dbReference type="SAM" id="MobiDB-lite"/>
    </source>
</evidence>
<dbReference type="InterPro" id="IPR001631">
    <property type="entry name" value="TopoI"/>
</dbReference>
<dbReference type="PROSITE" id="PS00176">
    <property type="entry name" value="TOPO_IB_1"/>
    <property type="match status" value="1"/>
</dbReference>
<dbReference type="InterPro" id="IPR014711">
    <property type="entry name" value="TopoI_cat_a-hlx-sub_euk"/>
</dbReference>
<keyword evidence="3 6" id="KW-0799">Topoisomerase</keyword>
<feature type="compositionally biased region" description="Basic residues" evidence="8">
    <location>
        <begin position="200"/>
        <end position="210"/>
    </location>
</feature>
<dbReference type="InterPro" id="IPR018521">
    <property type="entry name" value="TopoIB_AS"/>
</dbReference>
<dbReference type="PRINTS" id="PR00416">
    <property type="entry name" value="EUTPISMRASEI"/>
</dbReference>
<reference evidence="10 11" key="1">
    <citation type="submission" date="2016-07" db="EMBL/GenBank/DDBJ databases">
        <title>Pervasive Adenine N6-methylation of Active Genes in Fungi.</title>
        <authorList>
            <consortium name="DOE Joint Genome Institute"/>
            <person name="Mondo S.J."/>
            <person name="Dannebaum R.O."/>
            <person name="Kuo R.C."/>
            <person name="Labutti K."/>
            <person name="Haridas S."/>
            <person name="Kuo A."/>
            <person name="Salamov A."/>
            <person name="Ahrendt S.R."/>
            <person name="Lipzen A."/>
            <person name="Sullivan W."/>
            <person name="Andreopoulos W.B."/>
            <person name="Clum A."/>
            <person name="Lindquist E."/>
            <person name="Daum C."/>
            <person name="Ramamoorthy G.K."/>
            <person name="Gryganskyi A."/>
            <person name="Culley D."/>
            <person name="Magnuson J.K."/>
            <person name="James T.Y."/>
            <person name="O'Malley M.A."/>
            <person name="Stajich J.E."/>
            <person name="Spatafora J.W."/>
            <person name="Visel A."/>
            <person name="Grigoriev I.V."/>
        </authorList>
    </citation>
    <scope>NUCLEOTIDE SEQUENCE [LARGE SCALE GENOMIC DNA]</scope>
    <source>
        <strain evidence="10 11">PL171</strain>
    </source>
</reference>
<feature type="compositionally biased region" description="Basic and acidic residues" evidence="8">
    <location>
        <begin position="345"/>
        <end position="364"/>
    </location>
</feature>
<evidence type="ECO:0000256" key="5">
    <source>
        <dbReference type="ARBA" id="ARBA00023235"/>
    </source>
</evidence>
<dbReference type="InterPro" id="IPR025834">
    <property type="entry name" value="TopoI_C_dom"/>
</dbReference>
<feature type="region of interest" description="Disordered" evidence="8">
    <location>
        <begin position="695"/>
        <end position="717"/>
    </location>
</feature>
<dbReference type="Gene3D" id="1.10.10.41">
    <property type="entry name" value="Yeast DNA topoisomerase - domain 1"/>
    <property type="match status" value="1"/>
</dbReference>
<dbReference type="Pfam" id="PF02919">
    <property type="entry name" value="Topoisom_I_N"/>
    <property type="match status" value="1"/>
</dbReference>
<dbReference type="GO" id="GO:0003677">
    <property type="term" value="F:DNA binding"/>
    <property type="evidence" value="ECO:0007669"/>
    <property type="project" value="UniProtKB-UniRule"/>
</dbReference>
<dbReference type="Pfam" id="PF01028">
    <property type="entry name" value="Topoisom_I"/>
    <property type="match status" value="1"/>
</dbReference>
<dbReference type="Gene3D" id="2.170.11.10">
    <property type="entry name" value="DNA Topoisomerase I, domain 2"/>
    <property type="match status" value="1"/>
</dbReference>
<feature type="compositionally biased region" description="Low complexity" evidence="8">
    <location>
        <begin position="159"/>
        <end position="182"/>
    </location>
</feature>
<dbReference type="GO" id="GO:0005730">
    <property type="term" value="C:nucleolus"/>
    <property type="evidence" value="ECO:0007669"/>
    <property type="project" value="TreeGrafter"/>
</dbReference>
<dbReference type="PANTHER" id="PTHR10290:SF3">
    <property type="entry name" value="DNA TOPOISOMERASE 1"/>
    <property type="match status" value="1"/>
</dbReference>
<dbReference type="CDD" id="cd00659">
    <property type="entry name" value="Topo_IB_C"/>
    <property type="match status" value="1"/>
</dbReference>
<feature type="compositionally biased region" description="Acidic residues" evidence="8">
    <location>
        <begin position="96"/>
        <end position="113"/>
    </location>
</feature>
<dbReference type="PROSITE" id="PS52038">
    <property type="entry name" value="TOPO_IB_2"/>
    <property type="match status" value="1"/>
</dbReference>
<gene>
    <name evidence="10" type="ORF">BCR44DRAFT_1434373</name>
</gene>
<keyword evidence="11" id="KW-1185">Reference proteome</keyword>
<evidence type="ECO:0000256" key="2">
    <source>
        <dbReference type="ARBA" id="ARBA00006645"/>
    </source>
</evidence>
<dbReference type="InterPro" id="IPR013030">
    <property type="entry name" value="DNA_topo_DNA_db_N_dom2"/>
</dbReference>
<evidence type="ECO:0000256" key="4">
    <source>
        <dbReference type="ARBA" id="ARBA00023125"/>
    </source>
</evidence>
<dbReference type="SUPFAM" id="SSF56349">
    <property type="entry name" value="DNA breaking-rejoining enzymes"/>
    <property type="match status" value="1"/>
</dbReference>
<comment type="catalytic activity">
    <reaction evidence="1 6 7">
        <text>ATP-independent breakage of single-stranded DNA, followed by passage and rejoining.</text>
        <dbReference type="EC" id="5.6.2.1"/>
    </reaction>
</comment>
<evidence type="ECO:0000256" key="7">
    <source>
        <dbReference type="RuleBase" id="RU365101"/>
    </source>
</evidence>
<dbReference type="InterPro" id="IPR013499">
    <property type="entry name" value="TopoI_euk"/>
</dbReference>
<protein>
    <recommendedName>
        <fullName evidence="7">DNA topoisomerase I</fullName>
        <ecNumber evidence="7">5.6.2.1</ecNumber>
    </recommendedName>
    <alternativeName>
        <fullName evidence="7">DNA topoisomerase 1</fullName>
    </alternativeName>
</protein>
<comment type="similarity">
    <text evidence="2 6 7">Belongs to the type IB topoisomerase family.</text>
</comment>
<dbReference type="InterPro" id="IPR013500">
    <property type="entry name" value="TopoI_cat_euk"/>
</dbReference>
<dbReference type="OrthoDB" id="47179at2759"/>
<dbReference type="Gene3D" id="1.10.132.10">
    <property type="match status" value="2"/>
</dbReference>
<dbReference type="GO" id="GO:0006260">
    <property type="term" value="P:DNA replication"/>
    <property type="evidence" value="ECO:0007669"/>
    <property type="project" value="TreeGrafter"/>
</dbReference>
<dbReference type="SUPFAM" id="SSF56741">
    <property type="entry name" value="Eukaryotic DNA topoisomerase I, N-terminal DNA-binding fragment"/>
    <property type="match status" value="1"/>
</dbReference>
<dbReference type="GO" id="GO:0003917">
    <property type="term" value="F:DNA topoisomerase type I (single strand cut, ATP-independent) activity"/>
    <property type="evidence" value="ECO:0007669"/>
    <property type="project" value="UniProtKB-UniRule"/>
</dbReference>
<dbReference type="GO" id="GO:0007059">
    <property type="term" value="P:chromosome segregation"/>
    <property type="evidence" value="ECO:0007669"/>
    <property type="project" value="TreeGrafter"/>
</dbReference>
<comment type="function">
    <text evidence="7">Releases the supercoiling and torsional tension of DNA introduced during the DNA replication and transcription by transiently cleaving and rejoining one strand of the DNA duplex. Introduces a single-strand break via transesterification at the specific target site 5'-[CT]CCTTp site in duplex DNA. The scissile phosphodiester is attacked by the catalytic tyrosine of the enzyme, resulting in the formation of a DNA-(3'-phosphotyrosyl)-enzyme intermediate and the expulsion of a 5'-OH DNA strand. The free DNA strand then undergoes passage around the unbroken strand thus removing DNA supercoils. Finally, in the religation step, the DNA 5'-OH attacks the covalent intermediate to expel the active-site tyrosine and restore the DNA phosphodiester backbone.</text>
</comment>
<keyword evidence="5 6" id="KW-0413">Isomerase</keyword>
<dbReference type="AlphaFoldDB" id="A0A1Y2HQW3"/>
<feature type="domain" description="DNA topoisomerase I eukaryotic-type" evidence="9">
    <location>
        <begin position="375"/>
        <end position="770"/>
    </location>
</feature>
<evidence type="ECO:0000313" key="10">
    <source>
        <dbReference type="EMBL" id="ORZ35512.1"/>
    </source>
</evidence>
<feature type="compositionally biased region" description="Low complexity" evidence="8">
    <location>
        <begin position="16"/>
        <end position="25"/>
    </location>
</feature>
<feature type="region of interest" description="Disordered" evidence="8">
    <location>
        <begin position="345"/>
        <end position="389"/>
    </location>
</feature>
<dbReference type="InterPro" id="IPR008336">
    <property type="entry name" value="TopoI_DNA-bd_euk"/>
</dbReference>
<evidence type="ECO:0000313" key="11">
    <source>
        <dbReference type="Proteomes" id="UP000193411"/>
    </source>
</evidence>
<evidence type="ECO:0000256" key="1">
    <source>
        <dbReference type="ARBA" id="ARBA00000213"/>
    </source>
</evidence>
<dbReference type="EC" id="5.6.2.1" evidence="7"/>